<dbReference type="InterPro" id="IPR003798">
    <property type="entry name" value="DNA_recombination_RmuC"/>
</dbReference>
<feature type="transmembrane region" description="Helical" evidence="6">
    <location>
        <begin position="6"/>
        <end position="27"/>
    </location>
</feature>
<dbReference type="PANTHER" id="PTHR30563:SF0">
    <property type="entry name" value="DNA RECOMBINATION PROTEIN RMUC"/>
    <property type="match status" value="1"/>
</dbReference>
<organism evidence="7 8">
    <name type="scientific">Brevibacterium linens</name>
    <dbReference type="NCBI Taxonomy" id="1703"/>
    <lineage>
        <taxon>Bacteria</taxon>
        <taxon>Bacillati</taxon>
        <taxon>Actinomycetota</taxon>
        <taxon>Actinomycetes</taxon>
        <taxon>Micrococcales</taxon>
        <taxon>Brevibacteriaceae</taxon>
        <taxon>Brevibacterium</taxon>
    </lineage>
</organism>
<reference evidence="7 8" key="1">
    <citation type="submission" date="2014-11" db="EMBL/GenBank/DDBJ databases">
        <title>Draft Genome Sequence of Brevibacterium linens AE038-8.</title>
        <authorList>
            <person name="Maizel D."/>
            <person name="Utturkar S.M."/>
            <person name="Brown S.D."/>
            <person name="Ferrero M."/>
            <person name="Rosen B.P."/>
        </authorList>
    </citation>
    <scope>NUCLEOTIDE SEQUENCE [LARGE SCALE GENOMIC DNA]</scope>
    <source>
        <strain evidence="7 8">AE038-8</strain>
    </source>
</reference>
<comment type="similarity">
    <text evidence="2">Belongs to the RmuC family.</text>
</comment>
<evidence type="ECO:0000256" key="3">
    <source>
        <dbReference type="ARBA" id="ARBA00023054"/>
    </source>
</evidence>
<dbReference type="Proteomes" id="UP000031488">
    <property type="component" value="Unassembled WGS sequence"/>
</dbReference>
<proteinExistence type="inferred from homology"/>
<evidence type="ECO:0000256" key="6">
    <source>
        <dbReference type="SAM" id="Phobius"/>
    </source>
</evidence>
<evidence type="ECO:0000313" key="8">
    <source>
        <dbReference type="Proteomes" id="UP000031488"/>
    </source>
</evidence>
<protein>
    <submittedName>
        <fullName evidence="7">RmuC-domain protein</fullName>
    </submittedName>
</protein>
<evidence type="ECO:0000313" key="7">
    <source>
        <dbReference type="EMBL" id="KHS51685.1"/>
    </source>
</evidence>
<comment type="caution">
    <text evidence="7">The sequence shown here is derived from an EMBL/GenBank/DDBJ whole genome shotgun (WGS) entry which is preliminary data.</text>
</comment>
<keyword evidence="8" id="KW-1185">Reference proteome</keyword>
<comment type="function">
    <text evidence="1">Involved in DNA recombination.</text>
</comment>
<sequence>MNAFPAAAVIIGFIVAIVLAAALGFLLGRSLTRSRYLERLTRAETTSRIMSQRTEDLEADAQMAGEITAAIGPLAASVKNLQENLHSQDRTQIEQITRLNSQIGHLSQQNLRLQESTGSLANALNSTTHRGDWGEVQLKRIVEYAGLLPHVDFDTQVSADRDGKRHRPDMVVHLPGGGTIVIDAKTPLSARMKGDSSDEPGSDTDGHDHARALLRHVDALASKEYWKAFDSSPDFVVCFVPTDGLLSAAAASYPKMIDHALGKNVVLASPATLLVLLKTVALNKRQADMSTSAAEVLRLGTELYERVGTLVSHVSRIGASLDRSVEDYNRFVSSLESRFLVTARKFPSTGIVADELDAVAELDTRARGVSAEELSRPRAMDFDDRGPTHLRDRQTGTS</sequence>
<dbReference type="PANTHER" id="PTHR30563">
    <property type="entry name" value="DNA RECOMBINATION PROTEIN RMUC"/>
    <property type="match status" value="1"/>
</dbReference>
<keyword evidence="6" id="KW-1133">Transmembrane helix</keyword>
<evidence type="ECO:0000256" key="5">
    <source>
        <dbReference type="SAM" id="MobiDB-lite"/>
    </source>
</evidence>
<dbReference type="Pfam" id="PF02646">
    <property type="entry name" value="RmuC"/>
    <property type="match status" value="1"/>
</dbReference>
<feature type="compositionally biased region" description="Basic and acidic residues" evidence="5">
    <location>
        <begin position="373"/>
        <end position="398"/>
    </location>
</feature>
<keyword evidence="6" id="KW-0472">Membrane</keyword>
<dbReference type="RefSeq" id="WP_039210391.1">
    <property type="nucleotide sequence ID" value="NZ_JTJZ01000020.1"/>
</dbReference>
<accession>A0A0B8ZZ10</accession>
<keyword evidence="4" id="KW-0233">DNA recombination</keyword>
<name>A0A0B8ZZ10_BRELN</name>
<dbReference type="AlphaFoldDB" id="A0A0B8ZZ10"/>
<evidence type="ECO:0000256" key="4">
    <source>
        <dbReference type="ARBA" id="ARBA00023172"/>
    </source>
</evidence>
<feature type="region of interest" description="Disordered" evidence="5">
    <location>
        <begin position="370"/>
        <end position="398"/>
    </location>
</feature>
<gene>
    <name evidence="7" type="ORF">AE0388_2235</name>
</gene>
<dbReference type="EMBL" id="JTJZ01000020">
    <property type="protein sequence ID" value="KHS51685.1"/>
    <property type="molecule type" value="Genomic_DNA"/>
</dbReference>
<dbReference type="STRING" id="1703.BLSMQ_1558"/>
<evidence type="ECO:0000256" key="2">
    <source>
        <dbReference type="ARBA" id="ARBA00009840"/>
    </source>
</evidence>
<keyword evidence="6" id="KW-0812">Transmembrane</keyword>
<keyword evidence="3" id="KW-0175">Coiled coil</keyword>
<dbReference type="PATRIC" id="fig|1703.6.peg.2133"/>
<evidence type="ECO:0000256" key="1">
    <source>
        <dbReference type="ARBA" id="ARBA00003416"/>
    </source>
</evidence>
<dbReference type="OrthoDB" id="370725at2"/>
<dbReference type="GO" id="GO:0006310">
    <property type="term" value="P:DNA recombination"/>
    <property type="evidence" value="ECO:0007669"/>
    <property type="project" value="UniProtKB-KW"/>
</dbReference>